<protein>
    <submittedName>
        <fullName evidence="2">Uncharacterized protein</fullName>
    </submittedName>
</protein>
<feature type="compositionally biased region" description="Gly residues" evidence="1">
    <location>
        <begin position="22"/>
        <end position="31"/>
    </location>
</feature>
<evidence type="ECO:0000313" key="2">
    <source>
        <dbReference type="EMBL" id="SVA75765.1"/>
    </source>
</evidence>
<proteinExistence type="predicted"/>
<reference evidence="2" key="1">
    <citation type="submission" date="2018-05" db="EMBL/GenBank/DDBJ databases">
        <authorList>
            <person name="Lanie J.A."/>
            <person name="Ng W.-L."/>
            <person name="Kazmierczak K.M."/>
            <person name="Andrzejewski T.M."/>
            <person name="Davidsen T.M."/>
            <person name="Wayne K.J."/>
            <person name="Tettelin H."/>
            <person name="Glass J.I."/>
            <person name="Rusch D."/>
            <person name="Podicherti R."/>
            <person name="Tsui H.-C.T."/>
            <person name="Winkler M.E."/>
        </authorList>
    </citation>
    <scope>NUCLEOTIDE SEQUENCE</scope>
</reference>
<accession>A0A381YFI1</accession>
<organism evidence="2">
    <name type="scientific">marine metagenome</name>
    <dbReference type="NCBI Taxonomy" id="408172"/>
    <lineage>
        <taxon>unclassified sequences</taxon>
        <taxon>metagenomes</taxon>
        <taxon>ecological metagenomes</taxon>
    </lineage>
</organism>
<evidence type="ECO:0000256" key="1">
    <source>
        <dbReference type="SAM" id="MobiDB-lite"/>
    </source>
</evidence>
<feature type="region of interest" description="Disordered" evidence="1">
    <location>
        <begin position="1"/>
        <end position="31"/>
    </location>
</feature>
<feature type="non-terminal residue" evidence="2">
    <location>
        <position position="1"/>
    </location>
</feature>
<feature type="compositionally biased region" description="Basic and acidic residues" evidence="1">
    <location>
        <begin position="1"/>
        <end position="10"/>
    </location>
</feature>
<dbReference type="AlphaFoldDB" id="A0A381YFI1"/>
<gene>
    <name evidence="2" type="ORF">METZ01_LOCUS128619</name>
</gene>
<sequence>QKASEDEQVKKQYGGSADAPASGGGGGELEL</sequence>
<name>A0A381YFI1_9ZZZZ</name>
<dbReference type="EMBL" id="UINC01018111">
    <property type="protein sequence ID" value="SVA75765.1"/>
    <property type="molecule type" value="Genomic_DNA"/>
</dbReference>